<gene>
    <name evidence="4" type="ORF">NAES01612_LOCUS22167</name>
</gene>
<evidence type="ECO:0000259" key="3">
    <source>
        <dbReference type="Pfam" id="PF12936"/>
    </source>
</evidence>
<proteinExistence type="inferred from homology"/>
<evidence type="ECO:0000313" key="4">
    <source>
        <dbReference type="EMBL" id="CAE2331057.1"/>
    </source>
</evidence>
<organism evidence="4">
    <name type="scientific">Paramoeba aestuarina</name>
    <dbReference type="NCBI Taxonomy" id="180227"/>
    <lineage>
        <taxon>Eukaryota</taxon>
        <taxon>Amoebozoa</taxon>
        <taxon>Discosea</taxon>
        <taxon>Flabellinia</taxon>
        <taxon>Dactylopodida</taxon>
        <taxon>Paramoebidae</taxon>
        <taxon>Paramoeba</taxon>
    </lineage>
</organism>
<dbReference type="EMBL" id="HBKR01033792">
    <property type="protein sequence ID" value="CAE2331057.1"/>
    <property type="molecule type" value="Transcribed_RNA"/>
</dbReference>
<protein>
    <recommendedName>
        <fullName evidence="3">Kri1-like C-terminal domain-containing protein</fullName>
    </recommendedName>
</protein>
<feature type="region of interest" description="Disordered" evidence="2">
    <location>
        <begin position="1"/>
        <end position="28"/>
    </location>
</feature>
<dbReference type="GO" id="GO:0005730">
    <property type="term" value="C:nucleolus"/>
    <property type="evidence" value="ECO:0007669"/>
    <property type="project" value="TreeGrafter"/>
</dbReference>
<dbReference type="PANTHER" id="PTHR14490:SF5">
    <property type="entry name" value="PROTEIN KRI1 HOMOLOG"/>
    <property type="match status" value="1"/>
</dbReference>
<feature type="domain" description="Kri1-like C-terminal" evidence="3">
    <location>
        <begin position="148"/>
        <end position="210"/>
    </location>
</feature>
<name>A0A7S4PCL7_9EUKA</name>
<feature type="region of interest" description="Disordered" evidence="2">
    <location>
        <begin position="208"/>
        <end position="234"/>
    </location>
</feature>
<dbReference type="PANTHER" id="PTHR14490">
    <property type="entry name" value="ZINC FINGER, ZZ TYPE"/>
    <property type="match status" value="1"/>
</dbReference>
<evidence type="ECO:0000256" key="1">
    <source>
        <dbReference type="ARBA" id="ARBA00007473"/>
    </source>
</evidence>
<dbReference type="Pfam" id="PF12936">
    <property type="entry name" value="Kri1_C"/>
    <property type="match status" value="1"/>
</dbReference>
<reference evidence="4" key="1">
    <citation type="submission" date="2021-01" db="EMBL/GenBank/DDBJ databases">
        <authorList>
            <person name="Corre E."/>
            <person name="Pelletier E."/>
            <person name="Niang G."/>
            <person name="Scheremetjew M."/>
            <person name="Finn R."/>
            <person name="Kale V."/>
            <person name="Holt S."/>
            <person name="Cochrane G."/>
            <person name="Meng A."/>
            <person name="Brown T."/>
            <person name="Cohen L."/>
        </authorList>
    </citation>
    <scope>NUCLEOTIDE SEQUENCE</scope>
    <source>
        <strain evidence="4">SoJaBio B1-5/56/2</strain>
    </source>
</reference>
<sequence length="234" mass="27796">MREEKNRRKKHRQLKQAQHEEQRRKEQEEIDRLKTLQREGVNRRINVIAKVSGSDRIKDLIPQNFLTSDFNEKDWDKQMERIFNEAFYSSKDSDGDEALDADHSDSWMMTERHKMSSDADHRLESELSKLQSEIKELHGPTEVADIPNEKKFRYTDVPSEDIPLSTSDILRWDDRTLNDIAPLRWYAPYVTEKERRKFKYVSLANKKRVQASANSEKTFKSSKKYRQDSSNTVE</sequence>
<dbReference type="Pfam" id="PF05178">
    <property type="entry name" value="Kri1"/>
    <property type="match status" value="1"/>
</dbReference>
<comment type="similarity">
    <text evidence="1">Belongs to the KRI1 family.</text>
</comment>
<evidence type="ECO:0000256" key="2">
    <source>
        <dbReference type="SAM" id="MobiDB-lite"/>
    </source>
</evidence>
<dbReference type="InterPro" id="IPR024626">
    <property type="entry name" value="Kri1-like_C"/>
</dbReference>
<dbReference type="AlphaFoldDB" id="A0A7S4PCL7"/>
<accession>A0A7S4PCL7</accession>
<dbReference type="GO" id="GO:0000447">
    <property type="term" value="P:endonucleolytic cleavage in ITS1 to separate SSU-rRNA from 5.8S rRNA and LSU-rRNA from tricistronic rRNA transcript (SSU-rRNA, 5.8S rRNA, LSU-rRNA)"/>
    <property type="evidence" value="ECO:0007669"/>
    <property type="project" value="TreeGrafter"/>
</dbReference>
<feature type="compositionally biased region" description="Basic and acidic residues" evidence="2">
    <location>
        <begin position="17"/>
        <end position="28"/>
    </location>
</feature>
<dbReference type="InterPro" id="IPR018034">
    <property type="entry name" value="Kri1"/>
</dbReference>
<dbReference type="GO" id="GO:0030686">
    <property type="term" value="C:90S preribosome"/>
    <property type="evidence" value="ECO:0007669"/>
    <property type="project" value="TreeGrafter"/>
</dbReference>